<feature type="compositionally biased region" description="Low complexity" evidence="1">
    <location>
        <begin position="25"/>
        <end position="41"/>
    </location>
</feature>
<organism evidence="2">
    <name type="scientific">uncultured Acetobacteraceae bacterium</name>
    <dbReference type="NCBI Taxonomy" id="169975"/>
    <lineage>
        <taxon>Bacteria</taxon>
        <taxon>Pseudomonadati</taxon>
        <taxon>Pseudomonadota</taxon>
        <taxon>Alphaproteobacteria</taxon>
        <taxon>Acetobacterales</taxon>
        <taxon>Acetobacteraceae</taxon>
        <taxon>environmental samples</taxon>
    </lineage>
</organism>
<feature type="region of interest" description="Disordered" evidence="1">
    <location>
        <begin position="268"/>
        <end position="416"/>
    </location>
</feature>
<feature type="compositionally biased region" description="Basic residues" evidence="1">
    <location>
        <begin position="131"/>
        <end position="156"/>
    </location>
</feature>
<feature type="compositionally biased region" description="Basic and acidic residues" evidence="1">
    <location>
        <begin position="218"/>
        <end position="231"/>
    </location>
</feature>
<dbReference type="AlphaFoldDB" id="A0A6J4IF15"/>
<feature type="non-terminal residue" evidence="2">
    <location>
        <position position="416"/>
    </location>
</feature>
<reference evidence="2" key="1">
    <citation type="submission" date="2020-02" db="EMBL/GenBank/DDBJ databases">
        <authorList>
            <person name="Meier V. D."/>
        </authorList>
    </citation>
    <scope>NUCLEOTIDE SEQUENCE</scope>
    <source>
        <strain evidence="2">AVDCRST_MAG08</strain>
    </source>
</reference>
<feature type="non-terminal residue" evidence="2">
    <location>
        <position position="1"/>
    </location>
</feature>
<evidence type="ECO:0000313" key="2">
    <source>
        <dbReference type="EMBL" id="CAA9249895.1"/>
    </source>
</evidence>
<feature type="compositionally biased region" description="Low complexity" evidence="1">
    <location>
        <begin position="167"/>
        <end position="181"/>
    </location>
</feature>
<accession>A0A6J4IF15</accession>
<evidence type="ECO:0000256" key="1">
    <source>
        <dbReference type="SAM" id="MobiDB-lite"/>
    </source>
</evidence>
<proteinExistence type="predicted"/>
<feature type="compositionally biased region" description="Low complexity" evidence="1">
    <location>
        <begin position="365"/>
        <end position="381"/>
    </location>
</feature>
<feature type="compositionally biased region" description="Basic and acidic residues" evidence="1">
    <location>
        <begin position="1"/>
        <end position="11"/>
    </location>
</feature>
<protein>
    <submittedName>
        <fullName evidence="2">Fosmidomycin resistance protein</fullName>
    </submittedName>
</protein>
<feature type="region of interest" description="Disordered" evidence="1">
    <location>
        <begin position="1"/>
        <end position="97"/>
    </location>
</feature>
<feature type="compositionally biased region" description="Basic residues" evidence="1">
    <location>
        <begin position="42"/>
        <end position="61"/>
    </location>
</feature>
<dbReference type="EMBL" id="CADCTG010000167">
    <property type="protein sequence ID" value="CAA9249895.1"/>
    <property type="molecule type" value="Genomic_DNA"/>
</dbReference>
<feature type="region of interest" description="Disordered" evidence="1">
    <location>
        <begin position="131"/>
        <end position="253"/>
    </location>
</feature>
<feature type="compositionally biased region" description="Gly residues" evidence="1">
    <location>
        <begin position="312"/>
        <end position="321"/>
    </location>
</feature>
<feature type="compositionally biased region" description="Gly residues" evidence="1">
    <location>
        <begin position="64"/>
        <end position="95"/>
    </location>
</feature>
<sequence length="416" mass="44094">DGRKRREEGLETGRNPHARAGLGRALGQPLPPARAAAAVPHAARRHGRGLRRTRPRPHAVQRGHGAGAGTDGPAGGPARGAAGAGGRARAGGAGAGAARALRELRLAARGLGAARRGERRVPPRRLRHALARHRRGAHRPRLLHPHLRRLPRRRAGARGDARHGRAARAARGVGRGRPAGAARRDPPRPGAGRGHRTGTGQAAPRRVGGPPGGRGIGRRADPRGRDADRVLHPAQPVHGRRAELLRGGAGRRARRVLRRRHRGPHRLAVPERARRAGGRRRGRPHAPARRGGGARLRRHGGLGAARRAGADAGRGVGGGARLGRLPRRDDHALARHAGARRVAARRHRPHLRRRHHRLQHRRRAGAGALRLAHGPRPAARGVPRRGGVHGADDAAGLGERPRRPAPAGAHRRAGGV</sequence>
<gene>
    <name evidence="2" type="ORF">AVDCRST_MAG08-2066</name>
</gene>
<name>A0A6J4IF15_9PROT</name>
<feature type="compositionally biased region" description="Basic residues" evidence="1">
    <location>
        <begin position="337"/>
        <end position="364"/>
    </location>
</feature>
<feature type="compositionally biased region" description="Basic residues" evidence="1">
    <location>
        <begin position="275"/>
        <end position="288"/>
    </location>
</feature>